<dbReference type="OMA" id="GDYRRGC"/>
<dbReference type="PANTHER" id="PTHR46143">
    <property type="entry name" value="CALPAIN-7"/>
    <property type="match status" value="1"/>
</dbReference>
<dbReference type="Gene3D" id="3.90.70.10">
    <property type="entry name" value="Cysteine proteinases"/>
    <property type="match status" value="1"/>
</dbReference>
<accession>A0A0L0D3J2</accession>
<dbReference type="GO" id="GO:0004198">
    <property type="term" value="F:calcium-dependent cysteine-type endopeptidase activity"/>
    <property type="evidence" value="ECO:0007669"/>
    <property type="project" value="InterPro"/>
</dbReference>
<dbReference type="Gene3D" id="1.20.58.80">
    <property type="entry name" value="Phosphotransferase system, lactose/cellobiose-type IIA subunit"/>
    <property type="match status" value="2"/>
</dbReference>
<dbReference type="SMART" id="SM00745">
    <property type="entry name" value="MIT"/>
    <property type="match status" value="2"/>
</dbReference>
<evidence type="ECO:0000256" key="5">
    <source>
        <dbReference type="SAM" id="MobiDB-lite"/>
    </source>
</evidence>
<reference evidence="7 8" key="1">
    <citation type="submission" date="2010-05" db="EMBL/GenBank/DDBJ databases">
        <title>The Genome Sequence of Thecamonas trahens ATCC 50062.</title>
        <authorList>
            <consortium name="The Broad Institute Genome Sequencing Platform"/>
            <person name="Russ C."/>
            <person name="Cuomo C."/>
            <person name="Shea T."/>
            <person name="Young S.K."/>
            <person name="Zeng Q."/>
            <person name="Koehrsen M."/>
            <person name="Haas B."/>
            <person name="Borodovsky M."/>
            <person name="Guigo R."/>
            <person name="Alvarado L."/>
            <person name="Berlin A."/>
            <person name="Bochicchio J."/>
            <person name="Borenstein D."/>
            <person name="Chapman S."/>
            <person name="Chen Z."/>
            <person name="Freedman E."/>
            <person name="Gellesch M."/>
            <person name="Goldberg J."/>
            <person name="Griggs A."/>
            <person name="Gujja S."/>
            <person name="Heilman E."/>
            <person name="Heiman D."/>
            <person name="Hepburn T."/>
            <person name="Howarth C."/>
            <person name="Jen D."/>
            <person name="Larson L."/>
            <person name="Mehta T."/>
            <person name="Park D."/>
            <person name="Pearson M."/>
            <person name="Roberts A."/>
            <person name="Saif S."/>
            <person name="Shenoy N."/>
            <person name="Sisk P."/>
            <person name="Stolte C."/>
            <person name="Sykes S."/>
            <person name="Thomson T."/>
            <person name="Walk T."/>
            <person name="White J."/>
            <person name="Yandava C."/>
            <person name="Burger G."/>
            <person name="Gray M.W."/>
            <person name="Holland P.W.H."/>
            <person name="King N."/>
            <person name="Lang F.B.F."/>
            <person name="Roger A.J."/>
            <person name="Ruiz-Trillo I."/>
            <person name="Lander E."/>
            <person name="Nusbaum C."/>
        </authorList>
    </citation>
    <scope>NUCLEOTIDE SEQUENCE [LARGE SCALE GENOMIC DNA]</scope>
    <source>
        <strain evidence="7 8">ATCC 50062</strain>
    </source>
</reference>
<dbReference type="Gene3D" id="2.60.120.380">
    <property type="match status" value="2"/>
</dbReference>
<dbReference type="InterPro" id="IPR038765">
    <property type="entry name" value="Papain-like_cys_pep_sf"/>
</dbReference>
<dbReference type="Pfam" id="PF04212">
    <property type="entry name" value="MIT"/>
    <property type="match status" value="1"/>
</dbReference>
<dbReference type="STRING" id="461836.A0A0L0D3J2"/>
<evidence type="ECO:0000259" key="6">
    <source>
        <dbReference type="PROSITE" id="PS50203"/>
    </source>
</evidence>
<dbReference type="AlphaFoldDB" id="A0A0L0D3J2"/>
<dbReference type="InterPro" id="IPR036213">
    <property type="entry name" value="Calpain_III_sf"/>
</dbReference>
<feature type="domain" description="Calpain catalytic" evidence="6">
    <location>
        <begin position="288"/>
        <end position="598"/>
    </location>
</feature>
<dbReference type="PANTHER" id="PTHR46143:SF1">
    <property type="entry name" value="CALPAIN-7"/>
    <property type="match status" value="1"/>
</dbReference>
<dbReference type="RefSeq" id="XP_013760057.1">
    <property type="nucleotide sequence ID" value="XM_013904603.1"/>
</dbReference>
<dbReference type="SUPFAM" id="SSF116846">
    <property type="entry name" value="MIT domain"/>
    <property type="match status" value="2"/>
</dbReference>
<dbReference type="SUPFAM" id="SSF49758">
    <property type="entry name" value="Calpain large subunit, middle domain (domain III)"/>
    <property type="match status" value="2"/>
</dbReference>
<feature type="region of interest" description="Disordered" evidence="5">
    <location>
        <begin position="226"/>
        <end position="255"/>
    </location>
</feature>
<feature type="compositionally biased region" description="Low complexity" evidence="5">
    <location>
        <begin position="239"/>
        <end position="255"/>
    </location>
</feature>
<gene>
    <name evidence="7" type="ORF">AMSG_03208</name>
</gene>
<dbReference type="CDD" id="cd00044">
    <property type="entry name" value="CysPc"/>
    <property type="match status" value="1"/>
</dbReference>
<name>A0A0L0D3J2_THETB</name>
<feature type="active site" evidence="4">
    <location>
        <position position="347"/>
    </location>
</feature>
<sequence>MPNSRLLHHGGRHTKVADPFAPSAPPAHASRTLPSAPPSGGGRVTLADLYRDAFALIERAVAADASGNLPSALLLYVEAVSAFTLVLHAETDAAKAALVRDQLEEYTAHAEQLQAALAADEADGDGAGASRKSESGDEADAAVDAVRARREAADFALDMALKHDEAGQNKKALSLYLDAAEAYMAVVASGVAGAEDEVAVAKTRVEAVIARAEVIKKGKAPVAQPATALKSRRLSSAMSTRRSGTSKQSSSTSSSEGYTELEKRILSASSVVNGRLFVPFLDYDLDDAFSFAQPFTDPDGLLTLSSKQQAVFAGWRRPRELVRGGRRPTMISLISAFSIRQTVITDCSFVSSLAVAAMYERRFKKQLVTSCIFPQDVSGQPKYNPSGKYMVRLLYNGVPRKVVVDDLLPVSTSGQVMCSHSTDPSELWVSIIEKAFLKLHGGGSYDFPGSNSTTDLHALCGWIPESVDMHGAEFDPARTWERMLSGLRFGDCVLTVATDSSLPAAKYDELGLVSSHAYAVLDLQEVDGVRFLLLKNPWARLSWRGAYSRHDAKRWTPELQQALNYNVSKALAHDNGVFWIDYDSLQQVYSRVHMSWNPDVFAHRYVLHDALSNKIGPKSDRHTLGYNPQYALQTVNKSKTPGSVWILLSRHVTALEERSEDYLTVHVFENTNGARVYYGERAVVRGTYINAPHVLARIDVPPGKASYTLVVSQYERLHPINYTLTIYATVPNRVTKIPLKLPGEKRLTGSWTAASAGGSCNSPSTYGRNPQYRVRLSGPSRIVLKLEAEYAVNVSLVRGTERVSVVYTSALALSTGSYRPGFAYIVSDEPIDAGDYVLVVSTFTPGQTGKFVLGVAALDAPFDISLMA</sequence>
<dbReference type="PROSITE" id="PS50203">
    <property type="entry name" value="CALPAIN_CAT"/>
    <property type="match status" value="1"/>
</dbReference>
<dbReference type="InterPro" id="IPR001300">
    <property type="entry name" value="Peptidase_C2_calpain_cat"/>
</dbReference>
<dbReference type="Pfam" id="PF00648">
    <property type="entry name" value="Peptidase_C2"/>
    <property type="match status" value="1"/>
</dbReference>
<keyword evidence="3 4" id="KW-0788">Thiol protease</keyword>
<dbReference type="SMART" id="SM00230">
    <property type="entry name" value="CysPc"/>
    <property type="match status" value="1"/>
</dbReference>
<dbReference type="InterPro" id="IPR051297">
    <property type="entry name" value="PalB/RIM13"/>
</dbReference>
<dbReference type="InterPro" id="IPR036181">
    <property type="entry name" value="MIT_dom_sf"/>
</dbReference>
<feature type="region of interest" description="Disordered" evidence="5">
    <location>
        <begin position="1"/>
        <end position="40"/>
    </location>
</feature>
<evidence type="ECO:0000256" key="2">
    <source>
        <dbReference type="ARBA" id="ARBA00022801"/>
    </source>
</evidence>
<evidence type="ECO:0000256" key="4">
    <source>
        <dbReference type="PROSITE-ProRule" id="PRU00239"/>
    </source>
</evidence>
<dbReference type="SMART" id="SM00720">
    <property type="entry name" value="calpain_III"/>
    <property type="match status" value="1"/>
</dbReference>
<protein>
    <submittedName>
        <fullName evidence="7">Capn7 protein</fullName>
    </submittedName>
</protein>
<evidence type="ECO:0000313" key="7">
    <source>
        <dbReference type="EMBL" id="KNC46780.1"/>
    </source>
</evidence>
<keyword evidence="2 4" id="KW-0378">Hydrolase</keyword>
<keyword evidence="8" id="KW-1185">Reference proteome</keyword>
<feature type="compositionally biased region" description="Low complexity" evidence="5">
    <location>
        <begin position="17"/>
        <end position="29"/>
    </location>
</feature>
<feature type="compositionally biased region" description="Basic residues" evidence="5">
    <location>
        <begin position="1"/>
        <end position="14"/>
    </location>
</feature>
<dbReference type="GO" id="GO:0006508">
    <property type="term" value="P:proteolysis"/>
    <property type="evidence" value="ECO:0007669"/>
    <property type="project" value="UniProtKB-KW"/>
</dbReference>
<feature type="region of interest" description="Disordered" evidence="5">
    <location>
        <begin position="119"/>
        <end position="141"/>
    </location>
</feature>
<dbReference type="SUPFAM" id="SSF54001">
    <property type="entry name" value="Cysteine proteinases"/>
    <property type="match status" value="1"/>
</dbReference>
<dbReference type="InterPro" id="IPR022683">
    <property type="entry name" value="Calpain_III"/>
</dbReference>
<dbReference type="InterPro" id="IPR007330">
    <property type="entry name" value="MIT_dom"/>
</dbReference>
<dbReference type="EMBL" id="GL349444">
    <property type="protein sequence ID" value="KNC46780.1"/>
    <property type="molecule type" value="Genomic_DNA"/>
</dbReference>
<keyword evidence="1 4" id="KW-0645">Protease</keyword>
<evidence type="ECO:0000313" key="8">
    <source>
        <dbReference type="Proteomes" id="UP000054408"/>
    </source>
</evidence>
<dbReference type="OrthoDB" id="167576at2759"/>
<evidence type="ECO:0000256" key="1">
    <source>
        <dbReference type="ARBA" id="ARBA00022670"/>
    </source>
</evidence>
<feature type="active site" evidence="4">
    <location>
        <position position="536"/>
    </location>
</feature>
<organism evidence="7 8">
    <name type="scientific">Thecamonas trahens ATCC 50062</name>
    <dbReference type="NCBI Taxonomy" id="461836"/>
    <lineage>
        <taxon>Eukaryota</taxon>
        <taxon>Apusozoa</taxon>
        <taxon>Apusomonadida</taxon>
        <taxon>Apusomonadidae</taxon>
        <taxon>Thecamonas</taxon>
    </lineage>
</organism>
<feature type="active site" evidence="4">
    <location>
        <position position="516"/>
    </location>
</feature>
<dbReference type="GeneID" id="25562827"/>
<dbReference type="Proteomes" id="UP000054408">
    <property type="component" value="Unassembled WGS sequence"/>
</dbReference>
<dbReference type="eggNOG" id="KOG0045">
    <property type="taxonomic scope" value="Eukaryota"/>
</dbReference>
<proteinExistence type="predicted"/>
<evidence type="ECO:0000256" key="3">
    <source>
        <dbReference type="ARBA" id="ARBA00022807"/>
    </source>
</evidence>